<dbReference type="NCBIfam" id="NF001602">
    <property type="entry name" value="PRK00395.1"/>
    <property type="match status" value="1"/>
</dbReference>
<keyword evidence="1 3" id="KW-0694">RNA-binding</keyword>
<name>A0A1H9Z8J6_9FIRM</name>
<dbReference type="InterPro" id="IPR010920">
    <property type="entry name" value="LSM_dom_sf"/>
</dbReference>
<gene>
    <name evidence="3" type="primary">hfq</name>
    <name evidence="5" type="ORF">SAMN03080614_10078</name>
</gene>
<feature type="domain" description="Sm" evidence="4">
    <location>
        <begin position="9"/>
        <end position="69"/>
    </location>
</feature>
<protein>
    <recommendedName>
        <fullName evidence="3">RNA-binding protein Hfq</fullName>
    </recommendedName>
</protein>
<dbReference type="STRING" id="1120990.SAMN03080614_10078"/>
<evidence type="ECO:0000313" key="5">
    <source>
        <dbReference type="EMBL" id="SES77191.1"/>
    </source>
</evidence>
<dbReference type="InterPro" id="IPR005001">
    <property type="entry name" value="Hfq"/>
</dbReference>
<comment type="function">
    <text evidence="3">RNA chaperone that binds small regulatory RNA (sRNAs) and mRNAs to facilitate mRNA translational regulation in response to envelope stress, environmental stress and changes in metabolite concentrations. Also binds with high specificity to tRNAs.</text>
</comment>
<evidence type="ECO:0000256" key="3">
    <source>
        <dbReference type="HAMAP-Rule" id="MF_00436"/>
    </source>
</evidence>
<dbReference type="PANTHER" id="PTHR34772:SF1">
    <property type="entry name" value="RNA-BINDING PROTEIN HFQ"/>
    <property type="match status" value="1"/>
</dbReference>
<comment type="similarity">
    <text evidence="3">Belongs to the Hfq family.</text>
</comment>
<keyword evidence="2 3" id="KW-0346">Stress response</keyword>
<dbReference type="NCBIfam" id="TIGR02383">
    <property type="entry name" value="Hfq"/>
    <property type="match status" value="1"/>
</dbReference>
<evidence type="ECO:0000313" key="6">
    <source>
        <dbReference type="Proteomes" id="UP000243819"/>
    </source>
</evidence>
<dbReference type="GO" id="GO:0005829">
    <property type="term" value="C:cytosol"/>
    <property type="evidence" value="ECO:0007669"/>
    <property type="project" value="TreeGrafter"/>
</dbReference>
<dbReference type="Proteomes" id="UP000243819">
    <property type="component" value="Unassembled WGS sequence"/>
</dbReference>
<dbReference type="Pfam" id="PF17209">
    <property type="entry name" value="Hfq"/>
    <property type="match status" value="1"/>
</dbReference>
<sequence length="80" mass="8960">MSKGINLQDLILNSIRKDNAPVTIYLVSGIQLKGYVKGFDSFTILLENDGKQQLIYKHAVSTIVPHKNLNLNFQNNSSNN</sequence>
<dbReference type="GO" id="GO:0045974">
    <property type="term" value="P:regulation of translation, ncRNA-mediated"/>
    <property type="evidence" value="ECO:0007669"/>
    <property type="project" value="TreeGrafter"/>
</dbReference>
<dbReference type="InterPro" id="IPR047575">
    <property type="entry name" value="Sm"/>
</dbReference>
<dbReference type="GO" id="GO:0043487">
    <property type="term" value="P:regulation of RNA stability"/>
    <property type="evidence" value="ECO:0007669"/>
    <property type="project" value="TreeGrafter"/>
</dbReference>
<dbReference type="SUPFAM" id="SSF50182">
    <property type="entry name" value="Sm-like ribonucleoproteins"/>
    <property type="match status" value="1"/>
</dbReference>
<evidence type="ECO:0000256" key="1">
    <source>
        <dbReference type="ARBA" id="ARBA00022884"/>
    </source>
</evidence>
<keyword evidence="6" id="KW-1185">Reference proteome</keyword>
<evidence type="ECO:0000259" key="4">
    <source>
        <dbReference type="PROSITE" id="PS52002"/>
    </source>
</evidence>
<dbReference type="OrthoDB" id="9799751at2"/>
<comment type="subunit">
    <text evidence="3">Homohexamer.</text>
</comment>
<dbReference type="GO" id="GO:0006355">
    <property type="term" value="P:regulation of DNA-templated transcription"/>
    <property type="evidence" value="ECO:0007669"/>
    <property type="project" value="InterPro"/>
</dbReference>
<proteinExistence type="inferred from homology"/>
<dbReference type="HAMAP" id="MF_00436">
    <property type="entry name" value="Hfq"/>
    <property type="match status" value="1"/>
</dbReference>
<dbReference type="PROSITE" id="PS52002">
    <property type="entry name" value="SM"/>
    <property type="match status" value="1"/>
</dbReference>
<evidence type="ECO:0000256" key="2">
    <source>
        <dbReference type="ARBA" id="ARBA00023016"/>
    </source>
</evidence>
<dbReference type="Gene3D" id="2.30.30.100">
    <property type="match status" value="1"/>
</dbReference>
<dbReference type="EMBL" id="FOIF01000007">
    <property type="protein sequence ID" value="SES77191.1"/>
    <property type="molecule type" value="Genomic_DNA"/>
</dbReference>
<dbReference type="RefSeq" id="WP_091349168.1">
    <property type="nucleotide sequence ID" value="NZ_FOIF01000007.1"/>
</dbReference>
<organism evidence="5 6">
    <name type="scientific">Anaerobranca gottschalkii DSM 13577</name>
    <dbReference type="NCBI Taxonomy" id="1120990"/>
    <lineage>
        <taxon>Bacteria</taxon>
        <taxon>Bacillati</taxon>
        <taxon>Bacillota</taxon>
        <taxon>Clostridia</taxon>
        <taxon>Eubacteriales</taxon>
        <taxon>Proteinivoracaceae</taxon>
        <taxon>Anaerobranca</taxon>
    </lineage>
</organism>
<reference evidence="6" key="1">
    <citation type="submission" date="2016-10" db="EMBL/GenBank/DDBJ databases">
        <authorList>
            <person name="Varghese N."/>
            <person name="Submissions S."/>
        </authorList>
    </citation>
    <scope>NUCLEOTIDE SEQUENCE [LARGE SCALE GENOMIC DNA]</scope>
    <source>
        <strain evidence="6">DSM 13577</strain>
    </source>
</reference>
<dbReference type="CDD" id="cd01716">
    <property type="entry name" value="Hfq"/>
    <property type="match status" value="1"/>
</dbReference>
<dbReference type="PANTHER" id="PTHR34772">
    <property type="entry name" value="RNA-BINDING PROTEIN HFQ"/>
    <property type="match status" value="1"/>
</dbReference>
<dbReference type="GO" id="GO:0003723">
    <property type="term" value="F:RNA binding"/>
    <property type="evidence" value="ECO:0007669"/>
    <property type="project" value="UniProtKB-UniRule"/>
</dbReference>
<dbReference type="AlphaFoldDB" id="A0A1H9Z8J6"/>
<accession>A0A1H9Z8J6</accession>